<dbReference type="Pfam" id="PF08951">
    <property type="entry name" value="EntA_Immun"/>
    <property type="match status" value="1"/>
</dbReference>
<keyword evidence="3" id="KW-1185">Reference proteome</keyword>
<organism evidence="2 3">
    <name type="scientific">Liquorilactobacillus hordei DSM 19519</name>
    <dbReference type="NCBI Taxonomy" id="1423759"/>
    <lineage>
        <taxon>Bacteria</taxon>
        <taxon>Bacillati</taxon>
        <taxon>Bacillota</taxon>
        <taxon>Bacilli</taxon>
        <taxon>Lactobacillales</taxon>
        <taxon>Lactobacillaceae</taxon>
        <taxon>Liquorilactobacillus</taxon>
    </lineage>
</organism>
<dbReference type="PATRIC" id="fig|1423759.3.peg.703"/>
<gene>
    <name evidence="2" type="ORF">FC92_GL000663</name>
</gene>
<dbReference type="STRING" id="1423759.FC92_GL000663"/>
<dbReference type="InterPro" id="IPR023130">
    <property type="entry name" value="Ta0600-like_sf"/>
</dbReference>
<dbReference type="GO" id="GO:0030153">
    <property type="term" value="P:bacteriocin immunity"/>
    <property type="evidence" value="ECO:0007669"/>
    <property type="project" value="UniProtKB-KW"/>
</dbReference>
<evidence type="ECO:0000313" key="2">
    <source>
        <dbReference type="EMBL" id="KRL08148.1"/>
    </source>
</evidence>
<dbReference type="EMBL" id="AZDX01000002">
    <property type="protein sequence ID" value="KRL08148.1"/>
    <property type="molecule type" value="Genomic_DNA"/>
</dbReference>
<dbReference type="OrthoDB" id="2295351at2"/>
<dbReference type="AlphaFoldDB" id="A0A0R1MQZ8"/>
<dbReference type="Gene3D" id="1.20.1440.50">
    <property type="entry name" value="Ta0600-like"/>
    <property type="match status" value="1"/>
</dbReference>
<dbReference type="GeneID" id="98310340"/>
<reference evidence="2 3" key="1">
    <citation type="journal article" date="2015" name="Genome Announc.">
        <title>Expanding the biotechnology potential of lactobacilli through comparative genomics of 213 strains and associated genera.</title>
        <authorList>
            <person name="Sun Z."/>
            <person name="Harris H.M."/>
            <person name="McCann A."/>
            <person name="Guo C."/>
            <person name="Argimon S."/>
            <person name="Zhang W."/>
            <person name="Yang X."/>
            <person name="Jeffery I.B."/>
            <person name="Cooney J.C."/>
            <person name="Kagawa T.F."/>
            <person name="Liu W."/>
            <person name="Song Y."/>
            <person name="Salvetti E."/>
            <person name="Wrobel A."/>
            <person name="Rasinkangas P."/>
            <person name="Parkhill J."/>
            <person name="Rea M.C."/>
            <person name="O'Sullivan O."/>
            <person name="Ritari J."/>
            <person name="Douillard F.P."/>
            <person name="Paul Ross R."/>
            <person name="Yang R."/>
            <person name="Briner A.E."/>
            <person name="Felis G.E."/>
            <person name="de Vos W.M."/>
            <person name="Barrangou R."/>
            <person name="Klaenhammer T.R."/>
            <person name="Caufield P.W."/>
            <person name="Cui Y."/>
            <person name="Zhang H."/>
            <person name="O'Toole P.W."/>
        </authorList>
    </citation>
    <scope>NUCLEOTIDE SEQUENCE [LARGE SCALE GENOMIC DNA]</scope>
    <source>
        <strain evidence="2 3">DSM 19519</strain>
    </source>
</reference>
<accession>A0A0R1MQZ8</accession>
<protein>
    <submittedName>
        <fullName evidence="2">Prebacteriocin</fullName>
    </submittedName>
</protein>
<keyword evidence="1" id="KW-0079">Bacteriocin immunity</keyword>
<sequence length="100" mass="11458">MKKQEDIEKMLDLLSVAYADEQVKQQAEAGEMILALAKELEKTGNCDLVASKLSKNIVLYYWQHQKDFPSALITLHNQIKQRAVKYDATALTAIMLPMWF</sequence>
<dbReference type="SUPFAM" id="SSF109797">
    <property type="entry name" value="Bacteriocin immunity protein-like"/>
    <property type="match status" value="1"/>
</dbReference>
<evidence type="ECO:0000313" key="3">
    <source>
        <dbReference type="Proteomes" id="UP000051448"/>
    </source>
</evidence>
<dbReference type="InterPro" id="IPR015046">
    <property type="entry name" value="LciA_Immunity-like"/>
</dbReference>
<proteinExistence type="predicted"/>
<evidence type="ECO:0000256" key="1">
    <source>
        <dbReference type="ARBA" id="ARBA00023025"/>
    </source>
</evidence>
<dbReference type="RefSeq" id="WP_057868651.1">
    <property type="nucleotide sequence ID" value="NZ_AZDX01000002.1"/>
</dbReference>
<comment type="caution">
    <text evidence="2">The sequence shown here is derived from an EMBL/GenBank/DDBJ whole genome shotgun (WGS) entry which is preliminary data.</text>
</comment>
<dbReference type="Proteomes" id="UP000051448">
    <property type="component" value="Unassembled WGS sequence"/>
</dbReference>
<name>A0A0R1MQZ8_9LACO</name>